<sequence length="23" mass="2592">AIKEAYRAVNELLYQTKDGQPLA</sequence>
<accession>A0A382RJJ6</accession>
<feature type="non-terminal residue" evidence="1">
    <location>
        <position position="1"/>
    </location>
</feature>
<reference evidence="1" key="1">
    <citation type="submission" date="2018-05" db="EMBL/GenBank/DDBJ databases">
        <authorList>
            <person name="Lanie J.A."/>
            <person name="Ng W.-L."/>
            <person name="Kazmierczak K.M."/>
            <person name="Andrzejewski T.M."/>
            <person name="Davidsen T.M."/>
            <person name="Wayne K.J."/>
            <person name="Tettelin H."/>
            <person name="Glass J.I."/>
            <person name="Rusch D."/>
            <person name="Podicherti R."/>
            <person name="Tsui H.-C.T."/>
            <person name="Winkler M.E."/>
        </authorList>
    </citation>
    <scope>NUCLEOTIDE SEQUENCE</scope>
</reference>
<organism evidence="1">
    <name type="scientific">marine metagenome</name>
    <dbReference type="NCBI Taxonomy" id="408172"/>
    <lineage>
        <taxon>unclassified sequences</taxon>
        <taxon>metagenomes</taxon>
        <taxon>ecological metagenomes</taxon>
    </lineage>
</organism>
<proteinExistence type="predicted"/>
<dbReference type="EMBL" id="UINC01122205">
    <property type="protein sequence ID" value="SVC97874.1"/>
    <property type="molecule type" value="Genomic_DNA"/>
</dbReference>
<name>A0A382RJJ6_9ZZZZ</name>
<dbReference type="AlphaFoldDB" id="A0A382RJJ6"/>
<evidence type="ECO:0000313" key="1">
    <source>
        <dbReference type="EMBL" id="SVC97874.1"/>
    </source>
</evidence>
<protein>
    <submittedName>
        <fullName evidence="1">Uncharacterized protein</fullName>
    </submittedName>
</protein>
<gene>
    <name evidence="1" type="ORF">METZ01_LOCUS350728</name>
</gene>